<organism evidence="12 13">
    <name type="scientific">Streptomyces daliensis</name>
    <dbReference type="NCBI Taxonomy" id="299421"/>
    <lineage>
        <taxon>Bacteria</taxon>
        <taxon>Bacillati</taxon>
        <taxon>Actinomycetota</taxon>
        <taxon>Actinomycetes</taxon>
        <taxon>Kitasatosporales</taxon>
        <taxon>Streptomycetaceae</taxon>
        <taxon>Streptomyces</taxon>
    </lineage>
</organism>
<dbReference type="AlphaFoldDB" id="A0A8T4IQJ8"/>
<dbReference type="GO" id="GO:0007155">
    <property type="term" value="P:cell adhesion"/>
    <property type="evidence" value="ECO:0007669"/>
    <property type="project" value="UniProtKB-KW"/>
</dbReference>
<feature type="compositionally biased region" description="Polar residues" evidence="8">
    <location>
        <begin position="98"/>
        <end position="109"/>
    </location>
</feature>
<evidence type="ECO:0000313" key="13">
    <source>
        <dbReference type="Proteomes" id="UP000675554"/>
    </source>
</evidence>
<evidence type="ECO:0000256" key="1">
    <source>
        <dbReference type="ARBA" id="ARBA00004191"/>
    </source>
</evidence>
<evidence type="ECO:0000313" key="12">
    <source>
        <dbReference type="EMBL" id="MBR7672823.1"/>
    </source>
</evidence>
<evidence type="ECO:0000256" key="8">
    <source>
        <dbReference type="SAM" id="MobiDB-lite"/>
    </source>
</evidence>
<keyword evidence="5" id="KW-0130">Cell adhesion</keyword>
<feature type="transmembrane region" description="Helical" evidence="9">
    <location>
        <begin position="242"/>
        <end position="260"/>
    </location>
</feature>
<dbReference type="Proteomes" id="UP000675554">
    <property type="component" value="Unassembled WGS sequence"/>
</dbReference>
<dbReference type="PROSITE" id="PS51884">
    <property type="entry name" value="CHAPLIN"/>
    <property type="match status" value="2"/>
</dbReference>
<evidence type="ECO:0000256" key="9">
    <source>
        <dbReference type="SAM" id="Phobius"/>
    </source>
</evidence>
<keyword evidence="9" id="KW-1133">Transmembrane helix</keyword>
<dbReference type="EMBL" id="JAGSMN010000140">
    <property type="protein sequence ID" value="MBR7672823.1"/>
    <property type="molecule type" value="Genomic_DNA"/>
</dbReference>
<feature type="chain" id="PRO_5035945392" evidence="10">
    <location>
        <begin position="29"/>
        <end position="272"/>
    </location>
</feature>
<proteinExistence type="predicted"/>
<feature type="compositionally biased region" description="Gly residues" evidence="8">
    <location>
        <begin position="79"/>
        <end position="89"/>
    </location>
</feature>
<feature type="compositionally biased region" description="Basic and acidic residues" evidence="8">
    <location>
        <begin position="178"/>
        <end position="193"/>
    </location>
</feature>
<feature type="region of interest" description="Disordered" evidence="8">
    <location>
        <begin position="139"/>
        <end position="234"/>
    </location>
</feature>
<evidence type="ECO:0000256" key="4">
    <source>
        <dbReference type="ARBA" id="ARBA00022729"/>
    </source>
</evidence>
<keyword evidence="9" id="KW-0472">Membrane</keyword>
<evidence type="ECO:0000259" key="11">
    <source>
        <dbReference type="PROSITE" id="PS51884"/>
    </source>
</evidence>
<dbReference type="Pfam" id="PF03777">
    <property type="entry name" value="ChpA-C"/>
    <property type="match status" value="2"/>
</dbReference>
<keyword evidence="6 7" id="KW-0034">Amyloid</keyword>
<sequence length="272" mass="25864">MRQVTRKGLITVAAAGGVLAMTGSAALADSDAKGGAENSPGVLSGNSVEVPVDAPVNACGNTVSVVGALNPATGNRCAGDGGSHGGGHGSQARAEGGTANSPGVGSGNNVKAPVDVPVDLCGNSANVVGVGNPAMGNGCGDRSSGYPATSQQSAPGGHGQPAHNDPRSGRTDTGPQDGKGDPRSGEHTGEHGDGSGGTPEAGSSAKQADVRAGSSPEGGGSGDTSVFGAGGELAESGAGQGLALAAPLGAGFLVGGYVLFRRARGGRRTARH</sequence>
<reference evidence="12" key="1">
    <citation type="submission" date="2021-04" db="EMBL/GenBank/DDBJ databases">
        <title>Sequencing of actinobacteria type strains.</title>
        <authorList>
            <person name="Nguyen G.-S."/>
            <person name="Wentzel A."/>
        </authorList>
    </citation>
    <scope>NUCLEOTIDE SEQUENCE</scope>
    <source>
        <strain evidence="12">DSM 42095</strain>
    </source>
</reference>
<dbReference type="InterPro" id="IPR005528">
    <property type="entry name" value="ChpA-H"/>
</dbReference>
<evidence type="ECO:0000256" key="3">
    <source>
        <dbReference type="ARBA" id="ARBA00022525"/>
    </source>
</evidence>
<comment type="subcellular location">
    <subcellularLocation>
        <location evidence="1">Secreted</location>
        <location evidence="1">Cell wall</location>
    </subcellularLocation>
</comment>
<comment type="caution">
    <text evidence="12">The sequence shown here is derived from an EMBL/GenBank/DDBJ whole genome shotgun (WGS) entry which is preliminary data.</text>
</comment>
<accession>A0A8T4IQJ8</accession>
<feature type="signal peptide" evidence="10">
    <location>
        <begin position="1"/>
        <end position="28"/>
    </location>
</feature>
<keyword evidence="13" id="KW-1185">Reference proteome</keyword>
<keyword evidence="9" id="KW-0812">Transmembrane</keyword>
<keyword evidence="2" id="KW-0134">Cell wall</keyword>
<feature type="domain" description="Chaplin" evidence="11">
    <location>
        <begin position="101"/>
        <end position="141"/>
    </location>
</feature>
<gene>
    <name evidence="12" type="ORF">KDA82_07285</name>
</gene>
<evidence type="ECO:0000256" key="2">
    <source>
        <dbReference type="ARBA" id="ARBA00022512"/>
    </source>
</evidence>
<feature type="region of interest" description="Disordered" evidence="8">
    <location>
        <begin position="79"/>
        <end position="111"/>
    </location>
</feature>
<evidence type="ECO:0000256" key="10">
    <source>
        <dbReference type="SAM" id="SignalP"/>
    </source>
</evidence>
<evidence type="ECO:0000256" key="7">
    <source>
        <dbReference type="PROSITE-ProRule" id="PRU01232"/>
    </source>
</evidence>
<keyword evidence="4 10" id="KW-0732">Signal</keyword>
<evidence type="ECO:0000256" key="5">
    <source>
        <dbReference type="ARBA" id="ARBA00022889"/>
    </source>
</evidence>
<protein>
    <submittedName>
        <fullName evidence="12">Chaplin</fullName>
    </submittedName>
</protein>
<name>A0A8T4IQJ8_9ACTN</name>
<evidence type="ECO:0000256" key="6">
    <source>
        <dbReference type="ARBA" id="ARBA00023087"/>
    </source>
</evidence>
<feature type="domain" description="Chaplin" evidence="11">
    <location>
        <begin position="39"/>
        <end position="79"/>
    </location>
</feature>
<keyword evidence="3" id="KW-0964">Secreted</keyword>